<keyword evidence="1" id="KW-0255">Endonuclease</keyword>
<reference evidence="1 3" key="1">
    <citation type="submission" date="2020-10" db="EMBL/GenBank/DDBJ databases">
        <title>Whole genome sequence of oil-degrading bacteria Rhodococcus pyridinivorans strain 5Ap.</title>
        <authorList>
            <person name="Akhremchuk A.E."/>
            <person name="Valentovich L.N."/>
            <person name="Charniauskaya M.I."/>
            <person name="Bukliarevich H.A."/>
            <person name="Titok M.A."/>
        </authorList>
    </citation>
    <scope>NUCLEOTIDE SEQUENCE [LARGE SCALE GENOMIC DNA]</scope>
    <source>
        <strain evidence="1 3">5Ap</strain>
        <plasmid evidence="1 3">pNAPH</plasmid>
        <plasmid evidence="2 3">pRh5Ap-243</plasmid>
    </source>
</reference>
<dbReference type="NCBIfam" id="NF033179">
    <property type="entry name" value="TnsA_like_Actin"/>
    <property type="match status" value="1"/>
</dbReference>
<evidence type="ECO:0000313" key="2">
    <source>
        <dbReference type="EMBL" id="QOW01734.1"/>
    </source>
</evidence>
<evidence type="ECO:0000313" key="1">
    <source>
        <dbReference type="EMBL" id="QOW01588.1"/>
    </source>
</evidence>
<organism evidence="1 3">
    <name type="scientific">Rhodococcus pyridinivorans</name>
    <dbReference type="NCBI Taxonomy" id="103816"/>
    <lineage>
        <taxon>Bacteria</taxon>
        <taxon>Bacillati</taxon>
        <taxon>Actinomycetota</taxon>
        <taxon>Actinomycetes</taxon>
        <taxon>Mycobacteriales</taxon>
        <taxon>Nocardiaceae</taxon>
        <taxon>Rhodococcus</taxon>
    </lineage>
</organism>
<gene>
    <name evidence="1" type="ORF">INP59_24865</name>
    <name evidence="2" type="ORF">INP59_25565</name>
</gene>
<keyword evidence="3" id="KW-1185">Reference proteome</keyword>
<protein>
    <submittedName>
        <fullName evidence="1">TnsA-like heteromeric transposase endonuclease subunit</fullName>
    </submittedName>
</protein>
<dbReference type="InterPro" id="IPR048000">
    <property type="entry name" value="TnsA-like"/>
</dbReference>
<proteinExistence type="predicted"/>
<keyword evidence="1" id="KW-0614">Plasmid</keyword>
<accession>A0A7M2XVE3</accession>
<geneLocation type="plasmid" evidence="1 3">
    <name>pNAPH</name>
</geneLocation>
<dbReference type="EMBL" id="CP063451">
    <property type="protein sequence ID" value="QOW01588.1"/>
    <property type="molecule type" value="Genomic_DNA"/>
</dbReference>
<evidence type="ECO:0000313" key="3">
    <source>
        <dbReference type="Proteomes" id="UP000593818"/>
    </source>
</evidence>
<name>A0A7M2XVE3_9NOCA</name>
<sequence length="240" mass="26616">MPRTSEVEVRYVQESGDPVATTLAAADPYRMILGLPVRKVRSHPHQRHYSGMFWSATNRGHVLYESRLELDRLWLADYAPEVVRIAAQPMWLCGPDGKTMRRHAPDLLLQRTDGGFTVVDVKPAEFARRDAVAQVFAWTERLCSSRGWSYEVWTGANPVVLANLRILGGARRSEWIDPAVMRALDSVAVPGMTLDDLAASVNRPGSRIAVLAKLWSGLWSVDLTVPLSGQSQVSGVRSTP</sequence>
<dbReference type="Proteomes" id="UP000593818">
    <property type="component" value="Plasmid pRh5Ap-243"/>
</dbReference>
<dbReference type="EMBL" id="CP063452">
    <property type="protein sequence ID" value="QOW01734.1"/>
    <property type="molecule type" value="Genomic_DNA"/>
</dbReference>
<dbReference type="AlphaFoldDB" id="A0A7M2XVE3"/>
<dbReference type="Proteomes" id="UP000593818">
    <property type="component" value="Plasmid pNAPH"/>
</dbReference>
<keyword evidence="1" id="KW-0378">Hydrolase</keyword>
<keyword evidence="1" id="KW-0540">Nuclease</keyword>
<geneLocation type="plasmid" evidence="2 3">
    <name>pRh5Ap-243</name>
</geneLocation>
<dbReference type="GO" id="GO:0004519">
    <property type="term" value="F:endonuclease activity"/>
    <property type="evidence" value="ECO:0007669"/>
    <property type="project" value="UniProtKB-KW"/>
</dbReference>